<gene>
    <name evidence="3" type="ORF">O3P69_003459</name>
</gene>
<dbReference type="InterPro" id="IPR034913">
    <property type="entry name" value="mS27/PTCD2"/>
</dbReference>
<proteinExistence type="predicted"/>
<dbReference type="PANTHER" id="PTHR21393:SF0">
    <property type="entry name" value="SMALL RIBOSOMAL SUBUNIT PROTEIN MS27"/>
    <property type="match status" value="1"/>
</dbReference>
<evidence type="ECO:0000256" key="2">
    <source>
        <dbReference type="SAM" id="Coils"/>
    </source>
</evidence>
<reference evidence="3 4" key="1">
    <citation type="submission" date="2023-03" db="EMBL/GenBank/DDBJ databases">
        <title>High-quality genome of Scylla paramamosain provides insights in environmental adaptation.</title>
        <authorList>
            <person name="Zhang L."/>
        </authorList>
    </citation>
    <scope>NUCLEOTIDE SEQUENCE [LARGE SCALE GENOMIC DNA]</scope>
    <source>
        <strain evidence="3">LZ_2023a</strain>
        <tissue evidence="3">Muscle</tissue>
    </source>
</reference>
<dbReference type="InterPro" id="IPR019266">
    <property type="entry name" value="Ribosomal_mS27"/>
</dbReference>
<evidence type="ECO:0008006" key="5">
    <source>
        <dbReference type="Google" id="ProtNLM"/>
    </source>
</evidence>
<evidence type="ECO:0000313" key="4">
    <source>
        <dbReference type="Proteomes" id="UP001487740"/>
    </source>
</evidence>
<dbReference type="Pfam" id="PF10037">
    <property type="entry name" value="MRP-S27"/>
    <property type="match status" value="1"/>
</dbReference>
<feature type="coiled-coil region" evidence="2">
    <location>
        <begin position="353"/>
        <end position="388"/>
    </location>
</feature>
<keyword evidence="2" id="KW-0175">Coiled coil</keyword>
<comment type="subcellular location">
    <subcellularLocation>
        <location evidence="1">Mitochondrion</location>
    </subcellularLocation>
</comment>
<dbReference type="EMBL" id="JARAKH010000011">
    <property type="protein sequence ID" value="KAK8399354.1"/>
    <property type="molecule type" value="Genomic_DNA"/>
</dbReference>
<comment type="caution">
    <text evidence="3">The sequence shown here is derived from an EMBL/GenBank/DDBJ whole genome shotgun (WGS) entry which is preliminary data.</text>
</comment>
<sequence>MAGRALRPVVLHRLLFCRNAQLQKSRHFLSANYRCDETWNKRLENPLVSSINLGDFYYDLNQKYRHEGKVSAIDVDLFMNRIDDPNAEGVAEEVEELVRHLRRSPETANTLESTHYAVVRALLDGGHTSVLMQLLTQPMMYGLFPDHLTCNLLMHTFLQRKEYTAAARVASYLMLQEDFGPHLTQALALASCYYYITSEDNQPWEDYTPKVEEPKEEVKIRVKFLRNPYYDDHFDLKEPDHLVGKTLAWASPLVGGLVGRSCEVLGWALYGKWDELEAALDRLRTGKEHIAASVVSHVKSLIEGVEDGQVCEQLISALARLEAADSGVVEQDLSSAITQLVQEAAKEAEPLDIKIQKENYHRWEKQREEEYQKQIEEYRKKQLMAKIEHKKQDLAAREEVIFFFDNKNKLSLLLSDAKKKYYHKKSPAYPKKKKPRVIDEAYIPPEV</sequence>
<evidence type="ECO:0000256" key="1">
    <source>
        <dbReference type="ARBA" id="ARBA00004173"/>
    </source>
</evidence>
<protein>
    <recommendedName>
        <fullName evidence="5">28S ribosomal protein S27, mitochondrial</fullName>
    </recommendedName>
</protein>
<dbReference type="AlphaFoldDB" id="A0AAW0UI57"/>
<keyword evidence="4" id="KW-1185">Reference proteome</keyword>
<dbReference type="PANTHER" id="PTHR21393">
    <property type="entry name" value="MITOCHONDRIAL 28S RIBOSOMAL PROTEIN S27"/>
    <property type="match status" value="1"/>
</dbReference>
<accession>A0AAW0UI57</accession>
<name>A0AAW0UI57_SCYPA</name>
<dbReference type="GO" id="GO:0005739">
    <property type="term" value="C:mitochondrion"/>
    <property type="evidence" value="ECO:0007669"/>
    <property type="project" value="UniProtKB-SubCell"/>
</dbReference>
<evidence type="ECO:0000313" key="3">
    <source>
        <dbReference type="EMBL" id="KAK8399354.1"/>
    </source>
</evidence>
<organism evidence="3 4">
    <name type="scientific">Scylla paramamosain</name>
    <name type="common">Mud crab</name>
    <dbReference type="NCBI Taxonomy" id="85552"/>
    <lineage>
        <taxon>Eukaryota</taxon>
        <taxon>Metazoa</taxon>
        <taxon>Ecdysozoa</taxon>
        <taxon>Arthropoda</taxon>
        <taxon>Crustacea</taxon>
        <taxon>Multicrustacea</taxon>
        <taxon>Malacostraca</taxon>
        <taxon>Eumalacostraca</taxon>
        <taxon>Eucarida</taxon>
        <taxon>Decapoda</taxon>
        <taxon>Pleocyemata</taxon>
        <taxon>Brachyura</taxon>
        <taxon>Eubrachyura</taxon>
        <taxon>Portunoidea</taxon>
        <taxon>Portunidae</taxon>
        <taxon>Portuninae</taxon>
        <taxon>Scylla</taxon>
    </lineage>
</organism>
<dbReference type="Proteomes" id="UP001487740">
    <property type="component" value="Unassembled WGS sequence"/>
</dbReference>